<proteinExistence type="predicted"/>
<dbReference type="PANTHER" id="PTHR43630:SF2">
    <property type="entry name" value="GLYCOSYLTRANSFERASE"/>
    <property type="match status" value="1"/>
</dbReference>
<dbReference type="Gene3D" id="3.90.550.10">
    <property type="entry name" value="Spore Coat Polysaccharide Biosynthesis Protein SpsA, Chain A"/>
    <property type="match status" value="1"/>
</dbReference>
<dbReference type="AlphaFoldDB" id="A0A1F5ZRW3"/>
<dbReference type="EMBL" id="MFJE01000011">
    <property type="protein sequence ID" value="OGG14842.1"/>
    <property type="molecule type" value="Genomic_DNA"/>
</dbReference>
<dbReference type="SUPFAM" id="SSF53448">
    <property type="entry name" value="Nucleotide-diphospho-sugar transferases"/>
    <property type="match status" value="1"/>
</dbReference>
<dbReference type="Proteomes" id="UP000177383">
    <property type="component" value="Unassembled WGS sequence"/>
</dbReference>
<dbReference type="InterPro" id="IPR029044">
    <property type="entry name" value="Nucleotide-diphossugar_trans"/>
</dbReference>
<dbReference type="CDD" id="cd00761">
    <property type="entry name" value="Glyco_tranf_GTA_type"/>
    <property type="match status" value="1"/>
</dbReference>
<comment type="caution">
    <text evidence="2">The sequence shown here is derived from an EMBL/GenBank/DDBJ whole genome shotgun (WGS) entry which is preliminary data.</text>
</comment>
<organism evidence="2 3">
    <name type="scientific">Candidatus Gottesmanbacteria bacterium RIFCSPHIGHO2_01_FULL_39_10</name>
    <dbReference type="NCBI Taxonomy" id="1798375"/>
    <lineage>
        <taxon>Bacteria</taxon>
        <taxon>Candidatus Gottesmaniibacteriota</taxon>
    </lineage>
</organism>
<dbReference type="InterPro" id="IPR001173">
    <property type="entry name" value="Glyco_trans_2-like"/>
</dbReference>
<gene>
    <name evidence="2" type="ORF">A2773_07120</name>
</gene>
<protein>
    <recommendedName>
        <fullName evidence="1">Glycosyltransferase 2-like domain-containing protein</fullName>
    </recommendedName>
</protein>
<sequence length="243" mass="28106">MNTKNPSISVIIPAYNEEKYIARCLSSLKKQTYKDFEIIVVDNNSTDKTAEIAQKYGARVVKENIQGMTPARERGFREAKAEIIARTDADTILPPNWLEEIYKSFQRNPKAVGILGIFTSPYKWLPDVLFSIYSKIWFCDLAHLLTGHYSLIGPNMALKKSAWQKVKVHTDDKIVHEDIDLACHLAEIGPIIYEPKITIVLSYRRITENPLKGTLQYLTEYPYRYFRTILIHHPHFARKHINV</sequence>
<evidence type="ECO:0000313" key="2">
    <source>
        <dbReference type="EMBL" id="OGG14842.1"/>
    </source>
</evidence>
<feature type="domain" description="Glycosyltransferase 2-like" evidence="1">
    <location>
        <begin position="9"/>
        <end position="134"/>
    </location>
</feature>
<reference evidence="2 3" key="1">
    <citation type="journal article" date="2016" name="Nat. Commun.">
        <title>Thousands of microbial genomes shed light on interconnected biogeochemical processes in an aquifer system.</title>
        <authorList>
            <person name="Anantharaman K."/>
            <person name="Brown C.T."/>
            <person name="Hug L.A."/>
            <person name="Sharon I."/>
            <person name="Castelle C.J."/>
            <person name="Probst A.J."/>
            <person name="Thomas B.C."/>
            <person name="Singh A."/>
            <person name="Wilkins M.J."/>
            <person name="Karaoz U."/>
            <person name="Brodie E.L."/>
            <person name="Williams K.H."/>
            <person name="Hubbard S.S."/>
            <person name="Banfield J.F."/>
        </authorList>
    </citation>
    <scope>NUCLEOTIDE SEQUENCE [LARGE SCALE GENOMIC DNA]</scope>
</reference>
<dbReference type="Pfam" id="PF00535">
    <property type="entry name" value="Glycos_transf_2"/>
    <property type="match status" value="1"/>
</dbReference>
<accession>A0A1F5ZRW3</accession>
<dbReference type="PANTHER" id="PTHR43630">
    <property type="entry name" value="POLY-BETA-1,6-N-ACETYL-D-GLUCOSAMINE SYNTHASE"/>
    <property type="match status" value="1"/>
</dbReference>
<evidence type="ECO:0000259" key="1">
    <source>
        <dbReference type="Pfam" id="PF00535"/>
    </source>
</evidence>
<evidence type="ECO:0000313" key="3">
    <source>
        <dbReference type="Proteomes" id="UP000177383"/>
    </source>
</evidence>
<name>A0A1F5ZRW3_9BACT</name>
<dbReference type="STRING" id="1798375.A2773_07120"/>